<sequence length="1098" mass="124877">MAPPKRQEKYSELSTLSKQVKARYLKGGSQSNEEFLPYDVLGELVTKQSVLSAFKSTVIDKEKYDDLAKWVVESGKRLFLILVLLTRGEAEQLSWLEELKDDGVDDSEWEDNDLQLFETHQWPLSSPIFGGSTKFRHQLDIRQPLPYLNIAKKPASSGFFGEVSRAEIHPAHIDLQRFPALGAKLGSSSNGIAIAIKKAKDNEDLYEFFDKETSNLKALQEIVSPHLIQPIAAYQRGSERCLTFPWADGGNLGNYWEGYEKDRQDLGSLRWLIAQFTGLFSALHILHKQNCRHGDLKPENILWFKERRGKGTLRIADLGLARFHERDADTKKRNFKGMSTMTPSGTSRYEPPEMDDTRGKDISRSRQYDIWSMGCITIELLIWLIKTSYSVNDYVVSCLDIMEKQLENSAAYTALLKLVRERILVIDVSEDYVSSPNHREIAGELCVSMLNIQKHCEDQGYLTSIDLKYPSSDISAAQYKKEELLTVPETPDPHLLYKTETSEGLLGTQGTTSKIPRVLLRAPTGENDPNQSSHFECDLSELESSSRACGLCRLLLDSLYRHGERPPKTVPLRCDGAVVGIENGPNLLSIYVDPQIGPDRPEGAQLGLAKLPAQGSREQFTLLKEWIKACDKTHGSCRGNHDGGNNENYYASTMPTRLVELEPTLRIVESSQIKPSRYIALSHCWGKLSESERFCAFNHNISQLKESIKFNALPKTFRDAITVARGIGVSYLWIDSLCIIQDNKDDWEHELIRMEQVFSSAYCTIAASSSVDSLKGFLDDREPRACVKIETSDKSKKTFYVCPNIDDFHRDVDLGELNSRGWVLQERALSRRTIFYTSTQVYWECGEGVHCETLARLQNSKAAFLGDANFPDSALEYYRDGRQMLVQDLYERYSGLKFTKDWDRPVAILGLQERLAKAFKTQAAYGFFDTYFARLLLWKRRDRWMTRITQRPGSRYHVPTWSWFSKVGAIKYLDLKFQETNWAVDDFENPFKYSAAFSSGISSTGEQNCMLRGRARKLTMSKLDMLRCITFDEGQEFEVKDLRCVLIGQDKIGSGLENVKYHVLIIHEVGDLPGECVYERVGVASLKPDIRAPFEYTA</sequence>
<dbReference type="GO" id="GO:0004672">
    <property type="term" value="F:protein kinase activity"/>
    <property type="evidence" value="ECO:0007669"/>
    <property type="project" value="InterPro"/>
</dbReference>
<dbReference type="EMBL" id="WUBL01000007">
    <property type="protein sequence ID" value="KAF2972322.1"/>
    <property type="molecule type" value="Genomic_DNA"/>
</dbReference>
<dbReference type="PANTHER" id="PTHR33112:SF10">
    <property type="entry name" value="TOL"/>
    <property type="match status" value="1"/>
</dbReference>
<protein>
    <recommendedName>
        <fullName evidence="2">Protein kinase domain-containing protein</fullName>
    </recommendedName>
</protein>
<gene>
    <name evidence="3" type="ORF">GQX73_g1231</name>
</gene>
<dbReference type="InterPro" id="IPR011009">
    <property type="entry name" value="Kinase-like_dom_sf"/>
</dbReference>
<dbReference type="SUPFAM" id="SSF56112">
    <property type="entry name" value="Protein kinase-like (PK-like)"/>
    <property type="match status" value="1"/>
</dbReference>
<dbReference type="Proteomes" id="UP000481858">
    <property type="component" value="Unassembled WGS sequence"/>
</dbReference>
<evidence type="ECO:0000313" key="3">
    <source>
        <dbReference type="EMBL" id="KAF2972322.1"/>
    </source>
</evidence>
<dbReference type="AlphaFoldDB" id="A0A7C8J2G5"/>
<reference evidence="3 4" key="1">
    <citation type="submission" date="2019-12" db="EMBL/GenBank/DDBJ databases">
        <title>Draft genome sequence of the ascomycete Xylaria multiplex DSM 110363.</title>
        <authorList>
            <person name="Buettner E."/>
            <person name="Kellner H."/>
        </authorList>
    </citation>
    <scope>NUCLEOTIDE SEQUENCE [LARGE SCALE GENOMIC DNA]</scope>
    <source>
        <strain evidence="3 4">DSM 110363</strain>
    </source>
</reference>
<dbReference type="InterPro" id="IPR010730">
    <property type="entry name" value="HET"/>
</dbReference>
<dbReference type="GO" id="GO:0005524">
    <property type="term" value="F:ATP binding"/>
    <property type="evidence" value="ECO:0007669"/>
    <property type="project" value="InterPro"/>
</dbReference>
<dbReference type="SMART" id="SM00220">
    <property type="entry name" value="S_TKc"/>
    <property type="match status" value="1"/>
</dbReference>
<evidence type="ECO:0000256" key="1">
    <source>
        <dbReference type="SAM" id="MobiDB-lite"/>
    </source>
</evidence>
<dbReference type="Pfam" id="PF00069">
    <property type="entry name" value="Pkinase"/>
    <property type="match status" value="1"/>
</dbReference>
<dbReference type="Gene3D" id="1.10.510.10">
    <property type="entry name" value="Transferase(Phosphotransferase) domain 1"/>
    <property type="match status" value="1"/>
</dbReference>
<dbReference type="InterPro" id="IPR000719">
    <property type="entry name" value="Prot_kinase_dom"/>
</dbReference>
<dbReference type="InParanoid" id="A0A7C8J2G5"/>
<keyword evidence="4" id="KW-1185">Reference proteome</keyword>
<evidence type="ECO:0000313" key="4">
    <source>
        <dbReference type="Proteomes" id="UP000481858"/>
    </source>
</evidence>
<dbReference type="PANTHER" id="PTHR33112">
    <property type="entry name" value="DOMAIN PROTEIN, PUTATIVE-RELATED"/>
    <property type="match status" value="1"/>
</dbReference>
<proteinExistence type="predicted"/>
<dbReference type="Pfam" id="PF06985">
    <property type="entry name" value="HET"/>
    <property type="match status" value="1"/>
</dbReference>
<comment type="caution">
    <text evidence="3">The sequence shown here is derived from an EMBL/GenBank/DDBJ whole genome shotgun (WGS) entry which is preliminary data.</text>
</comment>
<feature type="domain" description="Protein kinase" evidence="2">
    <location>
        <begin position="149"/>
        <end position="462"/>
    </location>
</feature>
<dbReference type="CDD" id="cd00180">
    <property type="entry name" value="PKc"/>
    <property type="match status" value="1"/>
</dbReference>
<dbReference type="OrthoDB" id="5125733at2759"/>
<organism evidence="3 4">
    <name type="scientific">Xylaria multiplex</name>
    <dbReference type="NCBI Taxonomy" id="323545"/>
    <lineage>
        <taxon>Eukaryota</taxon>
        <taxon>Fungi</taxon>
        <taxon>Dikarya</taxon>
        <taxon>Ascomycota</taxon>
        <taxon>Pezizomycotina</taxon>
        <taxon>Sordariomycetes</taxon>
        <taxon>Xylariomycetidae</taxon>
        <taxon>Xylariales</taxon>
        <taxon>Xylariaceae</taxon>
        <taxon>Xylaria</taxon>
    </lineage>
</organism>
<feature type="compositionally biased region" description="Polar residues" evidence="1">
    <location>
        <begin position="337"/>
        <end position="347"/>
    </location>
</feature>
<feature type="region of interest" description="Disordered" evidence="1">
    <location>
        <begin position="335"/>
        <end position="359"/>
    </location>
</feature>
<evidence type="ECO:0000259" key="2">
    <source>
        <dbReference type="PROSITE" id="PS50011"/>
    </source>
</evidence>
<name>A0A7C8J2G5_9PEZI</name>
<dbReference type="PROSITE" id="PS50011">
    <property type="entry name" value="PROTEIN_KINASE_DOM"/>
    <property type="match status" value="1"/>
</dbReference>
<accession>A0A7C8J2G5</accession>